<reference evidence="1 2" key="1">
    <citation type="submission" date="2020-08" db="EMBL/GenBank/DDBJ databases">
        <title>Genomic Encyclopedia of Archaeal and Bacterial Type Strains, Phase II (KMG-II): from individual species to whole genera.</title>
        <authorList>
            <person name="Goeker M."/>
        </authorList>
    </citation>
    <scope>NUCLEOTIDE SEQUENCE [LARGE SCALE GENOMIC DNA]</scope>
    <source>
        <strain evidence="1 2">DSM 43850</strain>
    </source>
</reference>
<organism evidence="1 2">
    <name type="scientific">Kutzneria viridogrisea</name>
    <dbReference type="NCBI Taxonomy" id="47990"/>
    <lineage>
        <taxon>Bacteria</taxon>
        <taxon>Bacillati</taxon>
        <taxon>Actinomycetota</taxon>
        <taxon>Actinomycetes</taxon>
        <taxon>Pseudonocardiales</taxon>
        <taxon>Pseudonocardiaceae</taxon>
        <taxon>Kutzneria</taxon>
    </lineage>
</organism>
<accession>A0ABR6BAW1</accession>
<evidence type="ECO:0000313" key="1">
    <source>
        <dbReference type="EMBL" id="MBA8923996.1"/>
    </source>
</evidence>
<dbReference type="Proteomes" id="UP000517916">
    <property type="component" value="Unassembled WGS sequence"/>
</dbReference>
<dbReference type="EMBL" id="JACJID010000001">
    <property type="protein sequence ID" value="MBA8923996.1"/>
    <property type="molecule type" value="Genomic_DNA"/>
</dbReference>
<evidence type="ECO:0000313" key="2">
    <source>
        <dbReference type="Proteomes" id="UP000517916"/>
    </source>
</evidence>
<keyword evidence="2" id="KW-1185">Reference proteome</keyword>
<dbReference type="RefSeq" id="WP_182836510.1">
    <property type="nucleotide sequence ID" value="NZ_BAAABQ010000065.1"/>
</dbReference>
<name>A0ABR6BAW1_9PSEU</name>
<gene>
    <name evidence="1" type="ORF">BC739_001193</name>
</gene>
<comment type="caution">
    <text evidence="1">The sequence shown here is derived from an EMBL/GenBank/DDBJ whole genome shotgun (WGS) entry which is preliminary data.</text>
</comment>
<evidence type="ECO:0008006" key="3">
    <source>
        <dbReference type="Google" id="ProtNLM"/>
    </source>
</evidence>
<protein>
    <recommendedName>
        <fullName evidence="3">Head-to-tail adaptor</fullName>
    </recommendedName>
</protein>
<proteinExistence type="predicted"/>
<sequence length="136" mass="14217">MARVYADRAALVAYAPAGVIVPTDPEATRLLTRASEVIDQVLLSAVYATDDNGMPTDAAVIEALRNATCQQAVWWLQNPGVESGQANQYQSVSIGSVSLSKGSGSSATDPLPRVCPYLGGPLKAAGLTPGVITTWW</sequence>